<dbReference type="Pfam" id="PF06793">
    <property type="entry name" value="UPF0262"/>
    <property type="match status" value="1"/>
</dbReference>
<dbReference type="InterPro" id="IPR008321">
    <property type="entry name" value="UCP032146"/>
</dbReference>
<proteinExistence type="inferred from homology"/>
<reference evidence="2" key="1">
    <citation type="submission" date="2024-06" db="EMBL/GenBank/DDBJ databases">
        <title>Caulobacter inopinatus, sp. nov.</title>
        <authorList>
            <person name="Donachie S.P."/>
        </authorList>
    </citation>
    <scope>NUCLEOTIDE SEQUENCE</scope>
    <source>
        <strain evidence="2">73W</strain>
    </source>
</reference>
<dbReference type="HAMAP" id="MF_00678">
    <property type="entry name" value="UPF0262"/>
    <property type="match status" value="1"/>
</dbReference>
<evidence type="ECO:0000256" key="1">
    <source>
        <dbReference type="HAMAP-Rule" id="MF_00678"/>
    </source>
</evidence>
<sequence length="155" mass="17551">MSGPHVLKAVEIDEESLAAASRDQEQERQVAIYDLLEANSFQPEGAAGGPYDLKISLVENRLALDITGPEFAYRHVLSLSPFRMVIKDYFIVCESYYHAIRNSTPQQIEALDMGRRGLHNEGSTLLRERLEGKVTLDFDTARRLFTLICALHWRG</sequence>
<dbReference type="AlphaFoldDB" id="A0AB39KU42"/>
<organism evidence="2">
    <name type="scientific">Caulobacter sp. 73W</name>
    <dbReference type="NCBI Taxonomy" id="3161137"/>
    <lineage>
        <taxon>Bacteria</taxon>
        <taxon>Pseudomonadati</taxon>
        <taxon>Pseudomonadota</taxon>
        <taxon>Alphaproteobacteria</taxon>
        <taxon>Caulobacterales</taxon>
        <taxon>Caulobacteraceae</taxon>
        <taxon>Caulobacter</taxon>
    </lineage>
</organism>
<accession>A0AB39KU42</accession>
<comment type="similarity">
    <text evidence="1">Belongs to the UPF0262 family.</text>
</comment>
<evidence type="ECO:0000313" key="2">
    <source>
        <dbReference type="EMBL" id="XDO97164.1"/>
    </source>
</evidence>
<name>A0AB39KU42_9CAUL</name>
<dbReference type="NCBIfam" id="NF002769">
    <property type="entry name" value="PRK02853.1"/>
    <property type="match status" value="1"/>
</dbReference>
<dbReference type="PIRSF" id="PIRSF032146">
    <property type="entry name" value="UCP032146"/>
    <property type="match status" value="1"/>
</dbReference>
<protein>
    <recommendedName>
        <fullName evidence="1">UPF0262 protein ABOZ73_01715</fullName>
    </recommendedName>
</protein>
<dbReference type="RefSeq" id="WP_369060199.1">
    <property type="nucleotide sequence ID" value="NZ_CP158375.1"/>
</dbReference>
<dbReference type="EMBL" id="CP158375">
    <property type="protein sequence ID" value="XDO97164.1"/>
    <property type="molecule type" value="Genomic_DNA"/>
</dbReference>
<gene>
    <name evidence="2" type="ORF">ABOZ73_01715</name>
</gene>